<comment type="subcellular location">
    <subcellularLocation>
        <location evidence="1">Cell inner membrane</location>
        <topology evidence="1">Multi-pass membrane protein</topology>
    </subcellularLocation>
</comment>
<dbReference type="GO" id="GO:0005886">
    <property type="term" value="C:plasma membrane"/>
    <property type="evidence" value="ECO:0007669"/>
    <property type="project" value="UniProtKB-SubCell"/>
</dbReference>
<dbReference type="SUPFAM" id="SSF58104">
    <property type="entry name" value="Methyl-accepting chemotaxis protein (MCP) signaling domain"/>
    <property type="match status" value="1"/>
</dbReference>
<dbReference type="AlphaFoldDB" id="A0AAU7XAM2"/>
<dbReference type="Gene3D" id="3.30.450.20">
    <property type="entry name" value="PAS domain"/>
    <property type="match status" value="1"/>
</dbReference>
<protein>
    <submittedName>
        <fullName evidence="10">Methyl-accepting chemotaxis protein</fullName>
    </submittedName>
</protein>
<dbReference type="PANTHER" id="PTHR32089:SF112">
    <property type="entry name" value="LYSOZYME-LIKE PROTEIN-RELATED"/>
    <property type="match status" value="1"/>
</dbReference>
<dbReference type="SUPFAM" id="SSF158472">
    <property type="entry name" value="HAMP domain-like"/>
    <property type="match status" value="1"/>
</dbReference>
<dbReference type="PROSITE" id="PS50111">
    <property type="entry name" value="CHEMOTAXIS_TRANSDUC_2"/>
    <property type="match status" value="1"/>
</dbReference>
<proteinExistence type="inferred from homology"/>
<sequence length="731" mass="76502">MKLSSIKFRIVALSAACVITATGGLVTYSVVSANSTLDHVTRNADGLLDRMTKESLVRLASTQAGNIRTEVDSAFDAARAMARSLETIVDPTDGTASPIDTRRAQLNGILLHVLKDNPRFNGTYSAWMPNALDGRDKEFTGRAEVGSDATGRALPYWTRDANGRIALQPLVEYDSQDLHPNGVMKGGWFIGPMTNGKESILAPLPYIVQGKHVYLATMSVPINAGGKFLGVAGADFDLSFVQTLAEKVNASIYEGKGAVTIVSNTGLVVASSATPGAIGGPLSGVKNAVPEDLTAAKSAEATVRVDEQNDRLKVFAPIPLGRTGAAWSVIIGVPRSLALADAQKLSDTLAERNRNDVFWQIVVALGVAAIAVVAMGLVAQGIAGPIGRLTETLRRLAAGEIVKEIDGADRRDEIGDISRAVDQIRIGAEEEARRKSQADEAARVREETERRETMYRLAGEFENAMGNVVRNVVNSSTQLRGAATTMVGATTKVAHQSTAAAAASNEASTNVETVAAAAEELATSINEIKRQADESAGIANSAAVEAEATAARVRELSNAANRIGQVVELISNIAGQTNLLALNATIEAARAGEAGRGFAVVAAEVKGLADQTAKATSEIGQQIGEIQASTQASVQAIMGITQVIERVNKIAASIAEAVDQQGAATHEIAHNVTQASAGTREVTQNIDGITVAVADSTAASNQVESAAVDLSHQSETLRSVMDDFLKTVRAA</sequence>
<keyword evidence="6" id="KW-0472">Membrane</keyword>
<dbReference type="Gene3D" id="1.10.287.950">
    <property type="entry name" value="Methyl-accepting chemotaxis protein"/>
    <property type="match status" value="1"/>
</dbReference>
<evidence type="ECO:0000256" key="4">
    <source>
        <dbReference type="ARBA" id="ARBA00029447"/>
    </source>
</evidence>
<dbReference type="GO" id="GO:0006935">
    <property type="term" value="P:chemotaxis"/>
    <property type="evidence" value="ECO:0007669"/>
    <property type="project" value="InterPro"/>
</dbReference>
<keyword evidence="2" id="KW-1003">Cell membrane</keyword>
<evidence type="ECO:0000256" key="5">
    <source>
        <dbReference type="PROSITE-ProRule" id="PRU00284"/>
    </source>
</evidence>
<feature type="domain" description="T-SNARE coiled-coil homology" evidence="8">
    <location>
        <begin position="627"/>
        <end position="689"/>
    </location>
</feature>
<dbReference type="InterPro" id="IPR004090">
    <property type="entry name" value="Chemotax_Me-accpt_rcpt"/>
</dbReference>
<evidence type="ECO:0000259" key="9">
    <source>
        <dbReference type="PROSITE" id="PS50885"/>
    </source>
</evidence>
<organism evidence="10">
    <name type="scientific">Methyloraptor flagellatus</name>
    <dbReference type="NCBI Taxonomy" id="3162530"/>
    <lineage>
        <taxon>Bacteria</taxon>
        <taxon>Pseudomonadati</taxon>
        <taxon>Pseudomonadota</taxon>
        <taxon>Alphaproteobacteria</taxon>
        <taxon>Hyphomicrobiales</taxon>
        <taxon>Ancalomicrobiaceae</taxon>
        <taxon>Methyloraptor</taxon>
    </lineage>
</organism>
<dbReference type="InterPro" id="IPR000727">
    <property type="entry name" value="T_SNARE_dom"/>
</dbReference>
<dbReference type="GO" id="GO:0004888">
    <property type="term" value="F:transmembrane signaling receptor activity"/>
    <property type="evidence" value="ECO:0007669"/>
    <property type="project" value="InterPro"/>
</dbReference>
<keyword evidence="2" id="KW-0997">Cell inner membrane</keyword>
<accession>A0AAU7XAM2</accession>
<dbReference type="GO" id="GO:0007165">
    <property type="term" value="P:signal transduction"/>
    <property type="evidence" value="ECO:0007669"/>
    <property type="project" value="UniProtKB-KW"/>
</dbReference>
<comment type="similarity">
    <text evidence="4">Belongs to the methyl-accepting chemotaxis (MCP) protein family.</text>
</comment>
<reference evidence="10" key="1">
    <citation type="submission" date="2024-06" db="EMBL/GenBank/DDBJ databases">
        <title>Methylostella associata gen. nov., sp. nov., a novel Ancalomicrobiaceae-affiliated facultatively methylotrophic bacteria that feed on methanotrophs of the genus Methylococcus.</title>
        <authorList>
            <person name="Saltykova V."/>
            <person name="Danilova O.V."/>
            <person name="Oshkin I.Y."/>
            <person name="Belova S.E."/>
            <person name="Pimenov N.V."/>
            <person name="Dedysh S.N."/>
        </authorList>
    </citation>
    <scope>NUCLEOTIDE SEQUENCE</scope>
    <source>
        <strain evidence="10">S20</strain>
    </source>
</reference>
<dbReference type="Pfam" id="PF00015">
    <property type="entry name" value="MCPsignal"/>
    <property type="match status" value="1"/>
</dbReference>
<dbReference type="RefSeq" id="WP_407049043.1">
    <property type="nucleotide sequence ID" value="NZ_CP158568.1"/>
</dbReference>
<dbReference type="InterPro" id="IPR003660">
    <property type="entry name" value="HAMP_dom"/>
</dbReference>
<evidence type="ECO:0000313" key="10">
    <source>
        <dbReference type="EMBL" id="XBY43947.1"/>
    </source>
</evidence>
<dbReference type="EMBL" id="CP158568">
    <property type="protein sequence ID" value="XBY43947.1"/>
    <property type="molecule type" value="Genomic_DNA"/>
</dbReference>
<dbReference type="SMART" id="SM00304">
    <property type="entry name" value="HAMP"/>
    <property type="match status" value="1"/>
</dbReference>
<keyword evidence="6" id="KW-0812">Transmembrane</keyword>
<dbReference type="KEGG" id="mflg:ABS361_18075"/>
<dbReference type="Gene3D" id="6.10.340.10">
    <property type="match status" value="1"/>
</dbReference>
<dbReference type="PROSITE" id="PS50192">
    <property type="entry name" value="T_SNARE"/>
    <property type="match status" value="1"/>
</dbReference>
<dbReference type="CDD" id="cd06225">
    <property type="entry name" value="HAMP"/>
    <property type="match status" value="1"/>
</dbReference>
<evidence type="ECO:0000256" key="6">
    <source>
        <dbReference type="SAM" id="Phobius"/>
    </source>
</evidence>
<dbReference type="SMART" id="SM00283">
    <property type="entry name" value="MA"/>
    <property type="match status" value="1"/>
</dbReference>
<keyword evidence="3 5" id="KW-0807">Transducer</keyword>
<feature type="domain" description="Methyl-accepting transducer" evidence="7">
    <location>
        <begin position="475"/>
        <end position="711"/>
    </location>
</feature>
<keyword evidence="6" id="KW-1133">Transmembrane helix</keyword>
<evidence type="ECO:0000256" key="3">
    <source>
        <dbReference type="ARBA" id="ARBA00023224"/>
    </source>
</evidence>
<feature type="transmembrane region" description="Helical" evidence="6">
    <location>
        <begin position="357"/>
        <end position="379"/>
    </location>
</feature>
<name>A0AAU7XAM2_9HYPH</name>
<gene>
    <name evidence="10" type="ORF">ABS361_18075</name>
</gene>
<evidence type="ECO:0000256" key="1">
    <source>
        <dbReference type="ARBA" id="ARBA00004429"/>
    </source>
</evidence>
<evidence type="ECO:0000259" key="7">
    <source>
        <dbReference type="PROSITE" id="PS50111"/>
    </source>
</evidence>
<dbReference type="CDD" id="cd18774">
    <property type="entry name" value="PDC2_HK_sensor"/>
    <property type="match status" value="1"/>
</dbReference>
<dbReference type="PROSITE" id="PS50885">
    <property type="entry name" value="HAMP"/>
    <property type="match status" value="1"/>
</dbReference>
<evidence type="ECO:0000256" key="2">
    <source>
        <dbReference type="ARBA" id="ARBA00022519"/>
    </source>
</evidence>
<dbReference type="PRINTS" id="PR00260">
    <property type="entry name" value="CHEMTRNSDUCR"/>
</dbReference>
<feature type="domain" description="HAMP" evidence="9">
    <location>
        <begin position="380"/>
        <end position="433"/>
    </location>
</feature>
<dbReference type="Pfam" id="PF00672">
    <property type="entry name" value="HAMP"/>
    <property type="match status" value="1"/>
</dbReference>
<dbReference type="PANTHER" id="PTHR32089">
    <property type="entry name" value="METHYL-ACCEPTING CHEMOTAXIS PROTEIN MCPB"/>
    <property type="match status" value="1"/>
</dbReference>
<dbReference type="CDD" id="cd12913">
    <property type="entry name" value="PDC1_MCP_like"/>
    <property type="match status" value="1"/>
</dbReference>
<dbReference type="InterPro" id="IPR004089">
    <property type="entry name" value="MCPsignal_dom"/>
</dbReference>
<evidence type="ECO:0000259" key="8">
    <source>
        <dbReference type="PROSITE" id="PS50192"/>
    </source>
</evidence>